<evidence type="ECO:0000256" key="3">
    <source>
        <dbReference type="ARBA" id="ARBA00022679"/>
    </source>
</evidence>
<dbReference type="InterPro" id="IPR007213">
    <property type="entry name" value="Ppm1/Ppm2/Tcmp"/>
</dbReference>
<evidence type="ECO:0000256" key="2">
    <source>
        <dbReference type="ARBA" id="ARBA00022603"/>
    </source>
</evidence>
<reference evidence="5 6" key="1">
    <citation type="submission" date="2021-12" db="EMBL/GenBank/DDBJ databases">
        <title>Discovery of the Pendulisporaceae a myxobacterial family with distinct sporulation behavior and unique specialized metabolism.</title>
        <authorList>
            <person name="Garcia R."/>
            <person name="Popoff A."/>
            <person name="Bader C.D."/>
            <person name="Loehr J."/>
            <person name="Walesch S."/>
            <person name="Walt C."/>
            <person name="Boldt J."/>
            <person name="Bunk B."/>
            <person name="Haeckl F.J.F.P.J."/>
            <person name="Gunesch A.P."/>
            <person name="Birkelbach J."/>
            <person name="Nuebel U."/>
            <person name="Pietschmann T."/>
            <person name="Bach T."/>
            <person name="Mueller R."/>
        </authorList>
    </citation>
    <scope>NUCLEOTIDE SEQUENCE [LARGE SCALE GENOMIC DNA]</scope>
    <source>
        <strain evidence="5 6">MSr12523</strain>
    </source>
</reference>
<dbReference type="EMBL" id="CP089982">
    <property type="protein sequence ID" value="WXA98546.1"/>
    <property type="molecule type" value="Genomic_DNA"/>
</dbReference>
<dbReference type="PANTHER" id="PTHR43619">
    <property type="entry name" value="S-ADENOSYL-L-METHIONINE-DEPENDENT METHYLTRANSFERASE YKTD-RELATED"/>
    <property type="match status" value="1"/>
</dbReference>
<dbReference type="InterPro" id="IPR029063">
    <property type="entry name" value="SAM-dependent_MTases_sf"/>
</dbReference>
<dbReference type="SUPFAM" id="SSF53335">
    <property type="entry name" value="S-adenosyl-L-methionine-dependent methyltransferases"/>
    <property type="match status" value="1"/>
</dbReference>
<evidence type="ECO:0000256" key="4">
    <source>
        <dbReference type="RuleBase" id="RU362030"/>
    </source>
</evidence>
<keyword evidence="4" id="KW-0949">S-adenosyl-L-methionine</keyword>
<dbReference type="GO" id="GO:0032259">
    <property type="term" value="P:methylation"/>
    <property type="evidence" value="ECO:0007669"/>
    <property type="project" value="UniProtKB-KW"/>
</dbReference>
<dbReference type="Proteomes" id="UP001379533">
    <property type="component" value="Chromosome"/>
</dbReference>
<organism evidence="5 6">
    <name type="scientific">Pendulispora brunnea</name>
    <dbReference type="NCBI Taxonomy" id="2905690"/>
    <lineage>
        <taxon>Bacteria</taxon>
        <taxon>Pseudomonadati</taxon>
        <taxon>Myxococcota</taxon>
        <taxon>Myxococcia</taxon>
        <taxon>Myxococcales</taxon>
        <taxon>Sorangiineae</taxon>
        <taxon>Pendulisporaceae</taxon>
        <taxon>Pendulispora</taxon>
    </lineage>
</organism>
<sequence>MDAPDVLAFKRRVIVERGFTPECVRCEIPVDLRGEWTTPLLRAGFRKHEPTVWLMEGLLMYLGAESIECIFEDIATMSVRGSRLSAEFAHPNLLSRFARLKSTIDMTERTGVVWQWGTETPAAWLARRGWHATIADGNELARSYGREAPHVLNPSDGDERLWLLHATRTSIHGDSQL</sequence>
<evidence type="ECO:0000313" key="6">
    <source>
        <dbReference type="Proteomes" id="UP001379533"/>
    </source>
</evidence>
<proteinExistence type="inferred from homology"/>
<keyword evidence="2 4" id="KW-0489">Methyltransferase</keyword>
<dbReference type="InterPro" id="IPR011610">
    <property type="entry name" value="SAM_mthyl_Trfase_ML2640-like"/>
</dbReference>
<protein>
    <recommendedName>
        <fullName evidence="4">S-adenosyl-L-methionine-dependent methyltransferase</fullName>
        <ecNumber evidence="4">2.1.1.-</ecNumber>
    </recommendedName>
</protein>
<comment type="function">
    <text evidence="4">Exhibits S-adenosyl-L-methionine-dependent methyltransferase activity.</text>
</comment>
<name>A0ABZ2KJ16_9BACT</name>
<dbReference type="Pfam" id="PF04072">
    <property type="entry name" value="LCM"/>
    <property type="match status" value="1"/>
</dbReference>
<dbReference type="GO" id="GO:0008168">
    <property type="term" value="F:methyltransferase activity"/>
    <property type="evidence" value="ECO:0007669"/>
    <property type="project" value="UniProtKB-KW"/>
</dbReference>
<dbReference type="Gene3D" id="3.40.50.150">
    <property type="entry name" value="Vaccinia Virus protein VP39"/>
    <property type="match status" value="1"/>
</dbReference>
<comment type="similarity">
    <text evidence="1 4">Belongs to the UPF0677 family.</text>
</comment>
<dbReference type="PANTHER" id="PTHR43619:SF2">
    <property type="entry name" value="S-ADENOSYL-L-METHIONINE-DEPENDENT METHYLTRANSFERASES SUPERFAMILY PROTEIN"/>
    <property type="match status" value="1"/>
</dbReference>
<gene>
    <name evidence="5" type="ORF">LZC95_17145</name>
</gene>
<evidence type="ECO:0000256" key="1">
    <source>
        <dbReference type="ARBA" id="ARBA00008138"/>
    </source>
</evidence>
<accession>A0ABZ2KJ16</accession>
<dbReference type="RefSeq" id="WP_394849160.1">
    <property type="nucleotide sequence ID" value="NZ_CP089982.1"/>
</dbReference>
<keyword evidence="3 5" id="KW-0808">Transferase</keyword>
<evidence type="ECO:0000313" key="5">
    <source>
        <dbReference type="EMBL" id="WXA98546.1"/>
    </source>
</evidence>
<keyword evidence="6" id="KW-1185">Reference proteome</keyword>
<dbReference type="NCBIfam" id="TIGR00027">
    <property type="entry name" value="mthyl_TIGR00027"/>
    <property type="match status" value="1"/>
</dbReference>
<dbReference type="EC" id="2.1.1.-" evidence="4"/>